<keyword evidence="3" id="KW-1185">Reference proteome</keyword>
<comment type="caution">
    <text evidence="2">The sequence shown here is derived from an EMBL/GenBank/DDBJ whole genome shotgun (WGS) entry which is preliminary data.</text>
</comment>
<gene>
    <name evidence="2" type="ORF">HYH03_005631</name>
</gene>
<evidence type="ECO:0000256" key="1">
    <source>
        <dbReference type="SAM" id="MobiDB-lite"/>
    </source>
</evidence>
<dbReference type="OrthoDB" id="535753at2759"/>
<name>A0A836C2B1_9CHLO</name>
<evidence type="ECO:0000313" key="2">
    <source>
        <dbReference type="EMBL" id="KAG2496404.1"/>
    </source>
</evidence>
<dbReference type="AlphaFoldDB" id="A0A836C2B1"/>
<proteinExistence type="predicted"/>
<dbReference type="EMBL" id="JAEHOE010000019">
    <property type="protein sequence ID" value="KAG2496404.1"/>
    <property type="molecule type" value="Genomic_DNA"/>
</dbReference>
<dbReference type="PANTHER" id="PTHR31579:SF1">
    <property type="entry name" value="OS03G0796600 PROTEIN"/>
    <property type="match status" value="1"/>
</dbReference>
<sequence>MALHRVLAAGPHQGSPSSLQRIAQALAERGNLLVTLRTGLGVGIESPDYLATLRHQFLICQADSADVCVVVDPAFREQFLVAGMPADSAYAAACASLPLVFAGTIGTLNALVCLLTQTLIQDATARGLELPPWRSQAALLSKWLPRRFADSVFTPPGLSTLHPALRCSVHSTGPLSDSPNTPLGLWSTSSCDSLASQTLSTSCSSPASTGSSSTTCTSTFSGSSFSHPRTVVRGFAEPSPCCKAASAAAGTKPCAPKAAVQRPASPTPSTPRSALTIELAAASEAARAVQQSASSLWDQCFQSRRQAAAAPAAPQPQPVACQPRCERPVAPCRAAQDASPPSMLQALVVSPVKRFGTSLKRGGGLRVSPATLKTMPRIYTVKLAPSVAAC</sequence>
<organism evidence="2 3">
    <name type="scientific">Edaphochlamys debaryana</name>
    <dbReference type="NCBI Taxonomy" id="47281"/>
    <lineage>
        <taxon>Eukaryota</taxon>
        <taxon>Viridiplantae</taxon>
        <taxon>Chlorophyta</taxon>
        <taxon>core chlorophytes</taxon>
        <taxon>Chlorophyceae</taxon>
        <taxon>CS clade</taxon>
        <taxon>Chlamydomonadales</taxon>
        <taxon>Chlamydomonadales incertae sedis</taxon>
        <taxon>Edaphochlamys</taxon>
    </lineage>
</organism>
<dbReference type="PANTHER" id="PTHR31579">
    <property type="entry name" value="OS03G0796600 PROTEIN"/>
    <property type="match status" value="1"/>
</dbReference>
<feature type="region of interest" description="Disordered" evidence="1">
    <location>
        <begin position="204"/>
        <end position="226"/>
    </location>
</feature>
<dbReference type="InterPro" id="IPR006502">
    <property type="entry name" value="PDDEXK-like"/>
</dbReference>
<dbReference type="Pfam" id="PF04720">
    <property type="entry name" value="PDDEXK_6"/>
    <property type="match status" value="1"/>
</dbReference>
<evidence type="ECO:0000313" key="3">
    <source>
        <dbReference type="Proteomes" id="UP000612055"/>
    </source>
</evidence>
<dbReference type="Proteomes" id="UP000612055">
    <property type="component" value="Unassembled WGS sequence"/>
</dbReference>
<accession>A0A836C2B1</accession>
<reference evidence="2" key="1">
    <citation type="journal article" date="2020" name="bioRxiv">
        <title>Comparative genomics of Chlamydomonas.</title>
        <authorList>
            <person name="Craig R.J."/>
            <person name="Hasan A.R."/>
            <person name="Ness R.W."/>
            <person name="Keightley P.D."/>
        </authorList>
    </citation>
    <scope>NUCLEOTIDE SEQUENCE</scope>
    <source>
        <strain evidence="2">CCAP 11/70</strain>
    </source>
</reference>
<protein>
    <submittedName>
        <fullName evidence="2">Uncharacterized protein</fullName>
    </submittedName>
</protein>